<dbReference type="Gene3D" id="1.10.3810.10">
    <property type="entry name" value="Biosynthetic peptidoglycan transglycosylase-like"/>
    <property type="match status" value="1"/>
</dbReference>
<keyword evidence="17" id="KW-0812">Transmembrane</keyword>
<evidence type="ECO:0000256" key="8">
    <source>
        <dbReference type="ARBA" id="ARBA00022679"/>
    </source>
</evidence>
<dbReference type="InterPro" id="IPR001264">
    <property type="entry name" value="Glyco_trans_51"/>
</dbReference>
<feature type="transmembrane region" description="Helical" evidence="17">
    <location>
        <begin position="29"/>
        <end position="49"/>
    </location>
</feature>
<evidence type="ECO:0000256" key="2">
    <source>
        <dbReference type="ARBA" id="ARBA00007090"/>
    </source>
</evidence>
<dbReference type="GO" id="GO:0008955">
    <property type="term" value="F:peptidoglycan glycosyltransferase activity"/>
    <property type="evidence" value="ECO:0007669"/>
    <property type="project" value="UniProtKB-EC"/>
</dbReference>
<evidence type="ECO:0000256" key="17">
    <source>
        <dbReference type="SAM" id="Phobius"/>
    </source>
</evidence>
<feature type="domain" description="Glycosyl transferase family 51" evidence="19">
    <location>
        <begin position="74"/>
        <end position="249"/>
    </location>
</feature>
<comment type="caution">
    <text evidence="20">The sequence shown here is derived from an EMBL/GenBank/DDBJ whole genome shotgun (WGS) entry which is preliminary data.</text>
</comment>
<dbReference type="AlphaFoldDB" id="A0A1F5Z621"/>
<dbReference type="InterPro" id="IPR036950">
    <property type="entry name" value="PBP_transglycosylase"/>
</dbReference>
<dbReference type="InterPro" id="IPR023346">
    <property type="entry name" value="Lysozyme-like_dom_sf"/>
</dbReference>
<feature type="domain" description="Penicillin-binding protein transpeptidase" evidence="18">
    <location>
        <begin position="337"/>
        <end position="610"/>
    </location>
</feature>
<keyword evidence="17" id="KW-1133">Transmembrane helix</keyword>
<keyword evidence="8" id="KW-0808">Transferase</keyword>
<keyword evidence="9" id="KW-0378">Hydrolase</keyword>
<dbReference type="FunFam" id="1.10.3810.10:FF:000001">
    <property type="entry name" value="Penicillin-binding protein 1A"/>
    <property type="match status" value="1"/>
</dbReference>
<reference evidence="20 21" key="1">
    <citation type="journal article" date="2016" name="Nat. Commun.">
        <title>Thousands of microbial genomes shed light on interconnected biogeochemical processes in an aquifer system.</title>
        <authorList>
            <person name="Anantharaman K."/>
            <person name="Brown C.T."/>
            <person name="Hug L.A."/>
            <person name="Sharon I."/>
            <person name="Castelle C.J."/>
            <person name="Probst A.J."/>
            <person name="Thomas B.C."/>
            <person name="Singh A."/>
            <person name="Wilkins M.J."/>
            <person name="Karaoz U."/>
            <person name="Brodie E.L."/>
            <person name="Williams K.H."/>
            <person name="Hubbard S.S."/>
            <person name="Banfield J.F."/>
        </authorList>
    </citation>
    <scope>NUCLEOTIDE SEQUENCE [LARGE SCALE GENOMIC DNA]</scope>
</reference>
<gene>
    <name evidence="20" type="ORF">A2777_00530</name>
</gene>
<evidence type="ECO:0000256" key="5">
    <source>
        <dbReference type="ARBA" id="ARBA00022645"/>
    </source>
</evidence>
<evidence type="ECO:0000313" key="20">
    <source>
        <dbReference type="EMBL" id="OGG07881.1"/>
    </source>
</evidence>
<evidence type="ECO:0000259" key="18">
    <source>
        <dbReference type="Pfam" id="PF00905"/>
    </source>
</evidence>
<evidence type="ECO:0000256" key="4">
    <source>
        <dbReference type="ARBA" id="ARBA00022475"/>
    </source>
</evidence>
<protein>
    <submittedName>
        <fullName evidence="20">Uncharacterized protein</fullName>
    </submittedName>
</protein>
<dbReference type="GO" id="GO:0009252">
    <property type="term" value="P:peptidoglycan biosynthetic process"/>
    <property type="evidence" value="ECO:0007669"/>
    <property type="project" value="UniProtKB-KW"/>
</dbReference>
<evidence type="ECO:0000313" key="21">
    <source>
        <dbReference type="Proteomes" id="UP000177354"/>
    </source>
</evidence>
<name>A0A1F5Z621_9BACT</name>
<evidence type="ECO:0000256" key="7">
    <source>
        <dbReference type="ARBA" id="ARBA00022676"/>
    </source>
</evidence>
<dbReference type="EMBL" id="MFJF01000007">
    <property type="protein sequence ID" value="OGG07881.1"/>
    <property type="molecule type" value="Genomic_DNA"/>
</dbReference>
<dbReference type="GO" id="GO:0008658">
    <property type="term" value="F:penicillin binding"/>
    <property type="evidence" value="ECO:0007669"/>
    <property type="project" value="InterPro"/>
</dbReference>
<evidence type="ECO:0000259" key="19">
    <source>
        <dbReference type="Pfam" id="PF00912"/>
    </source>
</evidence>
<dbReference type="Pfam" id="PF00912">
    <property type="entry name" value="Transgly"/>
    <property type="match status" value="1"/>
</dbReference>
<dbReference type="GO" id="GO:0009002">
    <property type="term" value="F:serine-type D-Ala-D-Ala carboxypeptidase activity"/>
    <property type="evidence" value="ECO:0007669"/>
    <property type="project" value="UniProtKB-EC"/>
</dbReference>
<dbReference type="SUPFAM" id="SSF53955">
    <property type="entry name" value="Lysozyme-like"/>
    <property type="match status" value="1"/>
</dbReference>
<dbReference type="InterPro" id="IPR050396">
    <property type="entry name" value="Glycosyltr_51/Transpeptidase"/>
</dbReference>
<proteinExistence type="inferred from homology"/>
<accession>A0A1F5Z621</accession>
<evidence type="ECO:0000256" key="6">
    <source>
        <dbReference type="ARBA" id="ARBA00022670"/>
    </source>
</evidence>
<keyword evidence="13" id="KW-0511">Multifunctional enzyme</keyword>
<comment type="catalytic activity">
    <reaction evidence="16">
        <text>[GlcNAc-(1-&gt;4)-Mur2Ac(oyl-L-Ala-gamma-D-Glu-L-Lys-D-Ala-D-Ala)](n)-di-trans,octa-cis-undecaprenyl diphosphate + beta-D-GlcNAc-(1-&gt;4)-Mur2Ac(oyl-L-Ala-gamma-D-Glu-L-Lys-D-Ala-D-Ala)-di-trans,octa-cis-undecaprenyl diphosphate = [GlcNAc-(1-&gt;4)-Mur2Ac(oyl-L-Ala-gamma-D-Glu-L-Lys-D-Ala-D-Ala)](n+1)-di-trans,octa-cis-undecaprenyl diphosphate + di-trans,octa-cis-undecaprenyl diphosphate + H(+)</text>
        <dbReference type="Rhea" id="RHEA:23708"/>
        <dbReference type="Rhea" id="RHEA-COMP:9602"/>
        <dbReference type="Rhea" id="RHEA-COMP:9603"/>
        <dbReference type="ChEBI" id="CHEBI:15378"/>
        <dbReference type="ChEBI" id="CHEBI:58405"/>
        <dbReference type="ChEBI" id="CHEBI:60033"/>
        <dbReference type="ChEBI" id="CHEBI:78435"/>
        <dbReference type="EC" id="2.4.99.28"/>
    </reaction>
</comment>
<comment type="similarity">
    <text evidence="2">In the C-terminal section; belongs to the transpeptidase family.</text>
</comment>
<keyword evidence="11" id="KW-0573">Peptidoglycan synthesis</keyword>
<keyword evidence="6" id="KW-0645">Protease</keyword>
<dbReference type="Pfam" id="PF00905">
    <property type="entry name" value="Transpeptidase"/>
    <property type="match status" value="1"/>
</dbReference>
<keyword evidence="10" id="KW-0133">Cell shape</keyword>
<dbReference type="PANTHER" id="PTHR32282">
    <property type="entry name" value="BINDING PROTEIN TRANSPEPTIDASE, PUTATIVE-RELATED"/>
    <property type="match status" value="1"/>
</dbReference>
<dbReference type="SUPFAM" id="SSF56601">
    <property type="entry name" value="beta-lactamase/transpeptidase-like"/>
    <property type="match status" value="1"/>
</dbReference>
<dbReference type="GO" id="GO:0005886">
    <property type="term" value="C:plasma membrane"/>
    <property type="evidence" value="ECO:0007669"/>
    <property type="project" value="UniProtKB-SubCell"/>
</dbReference>
<keyword evidence="4" id="KW-1003">Cell membrane</keyword>
<keyword evidence="12 17" id="KW-0472">Membrane</keyword>
<evidence type="ECO:0000256" key="16">
    <source>
        <dbReference type="ARBA" id="ARBA00049902"/>
    </source>
</evidence>
<dbReference type="GO" id="GO:0006508">
    <property type="term" value="P:proteolysis"/>
    <property type="evidence" value="ECO:0007669"/>
    <property type="project" value="UniProtKB-KW"/>
</dbReference>
<evidence type="ECO:0000256" key="11">
    <source>
        <dbReference type="ARBA" id="ARBA00022984"/>
    </source>
</evidence>
<keyword evidence="5" id="KW-0121">Carboxypeptidase</keyword>
<evidence type="ECO:0000256" key="10">
    <source>
        <dbReference type="ARBA" id="ARBA00022960"/>
    </source>
</evidence>
<evidence type="ECO:0000256" key="14">
    <source>
        <dbReference type="ARBA" id="ARBA00023316"/>
    </source>
</evidence>
<organism evidence="20 21">
    <name type="scientific">Candidatus Gottesmanbacteria bacterium RIFCSPHIGHO2_01_FULL_40_15</name>
    <dbReference type="NCBI Taxonomy" id="1798376"/>
    <lineage>
        <taxon>Bacteria</taxon>
        <taxon>Candidatus Gottesmaniibacteriota</taxon>
    </lineage>
</organism>
<evidence type="ECO:0000256" key="12">
    <source>
        <dbReference type="ARBA" id="ARBA00023136"/>
    </source>
</evidence>
<dbReference type="Proteomes" id="UP000177354">
    <property type="component" value="Unassembled WGS sequence"/>
</dbReference>
<evidence type="ECO:0000256" key="15">
    <source>
        <dbReference type="ARBA" id="ARBA00034000"/>
    </source>
</evidence>
<keyword evidence="7" id="KW-0328">Glycosyltransferase</keyword>
<comment type="catalytic activity">
    <reaction evidence="15">
        <text>Preferential cleavage: (Ac)2-L-Lys-D-Ala-|-D-Ala. Also transpeptidation of peptidyl-alanyl moieties that are N-acyl substituents of D-alanine.</text>
        <dbReference type="EC" id="3.4.16.4"/>
    </reaction>
</comment>
<comment type="subcellular location">
    <subcellularLocation>
        <location evidence="1">Cell membrane</location>
    </subcellularLocation>
</comment>
<keyword evidence="14" id="KW-0961">Cell wall biogenesis/degradation</keyword>
<dbReference type="InterPro" id="IPR012338">
    <property type="entry name" value="Beta-lactam/transpept-like"/>
</dbReference>
<evidence type="ECO:0000256" key="13">
    <source>
        <dbReference type="ARBA" id="ARBA00023268"/>
    </source>
</evidence>
<dbReference type="InterPro" id="IPR001460">
    <property type="entry name" value="PCN-bd_Tpept"/>
</dbReference>
<comment type="similarity">
    <text evidence="3">In the N-terminal section; belongs to the glycosyltransferase 51 family.</text>
</comment>
<dbReference type="PANTHER" id="PTHR32282:SF11">
    <property type="entry name" value="PENICILLIN-BINDING PROTEIN 1B"/>
    <property type="match status" value="1"/>
</dbReference>
<dbReference type="GO" id="GO:0030288">
    <property type="term" value="C:outer membrane-bounded periplasmic space"/>
    <property type="evidence" value="ECO:0007669"/>
    <property type="project" value="TreeGrafter"/>
</dbReference>
<dbReference type="Gene3D" id="3.40.710.10">
    <property type="entry name" value="DD-peptidase/beta-lactamase superfamily"/>
    <property type="match status" value="1"/>
</dbReference>
<evidence type="ECO:0000256" key="1">
    <source>
        <dbReference type="ARBA" id="ARBA00004236"/>
    </source>
</evidence>
<evidence type="ECO:0000256" key="9">
    <source>
        <dbReference type="ARBA" id="ARBA00022801"/>
    </source>
</evidence>
<dbReference type="GO" id="GO:0008360">
    <property type="term" value="P:regulation of cell shape"/>
    <property type="evidence" value="ECO:0007669"/>
    <property type="project" value="UniProtKB-KW"/>
</dbReference>
<dbReference type="GO" id="GO:0071555">
    <property type="term" value="P:cell wall organization"/>
    <property type="evidence" value="ECO:0007669"/>
    <property type="project" value="UniProtKB-KW"/>
</dbReference>
<sequence>MMKANQPTENPETLRHKNITNLIRGKLKFPIIFAIPFLATVYIYTLIFADLPSPTKLRLNNIPQTTKILDRQGVLLYEIYAEQNRTLIKLGELPKNLIEATVSIEDKEFYKHKGINPVGGILRAVKDTFVKKQLQGGSTITQQLVKNALLTPERTVTRKIKEIILAFWTEAIYSKEQILEMYFNQVPYGGTAWGIEAAAETYFDKKAKDLSLAEAAFLAGLPAAPTTYSPYGAHPERSKNRQKAVLNRMLEDGYIKKEDKEKAEKEKLNIRPPKTDIKAPHFVMFVREKLAELYGEQLIGQGGLKVTTTLDYKLQEFSEQTVASEVAKLSDLHVTNGAAIVIRPPTGEILAMVGSKDYFSTDSGNFNVTTSLRQPGSAIKPLNYAVGIDTRKVTAATLFLDTPTCFQVPGQKAYCPVNYDGKFHGPTQLRFSLGNSFNIPAVKMMAVNGVETVIASASAYGISSFKDPSRYGLSLTLGGGEVTMIDMAKAFGVFANTGIKRELNPILKIEDNNGKVLFKFEDPNISSDIHRELNYPSSLLIPGERVLSSETAFLISHILLDNNARQQMFGSNSQLVIPKKAVSVKTGTTDDKRDNWTIGYTPNFLTAVWVGNNDNTPMHPYLTSGITGASPIWNLIMKNLLGNQPDLWPKQPASIVGAHICTNSGKAPPVSDNNSVDRGCPTRYEYFIKGTVPTAPEVLKKTVAIDKGNNKLAYPNQTDNVEMQEKQIVSDMFGDLCLDCETEGGNPVTYVKL</sequence>
<evidence type="ECO:0000256" key="3">
    <source>
        <dbReference type="ARBA" id="ARBA00007739"/>
    </source>
</evidence>